<feature type="signal peptide" evidence="6">
    <location>
        <begin position="1"/>
        <end position="23"/>
    </location>
</feature>
<evidence type="ECO:0000256" key="3">
    <source>
        <dbReference type="ARBA" id="ARBA00023170"/>
    </source>
</evidence>
<dbReference type="PANTHER" id="PTHR19367">
    <property type="entry name" value="T-CELL RECEPTOR ALPHA CHAIN V REGION"/>
    <property type="match status" value="1"/>
</dbReference>
<dbReference type="PROSITE" id="PS50835">
    <property type="entry name" value="IG_LIKE"/>
    <property type="match status" value="2"/>
</dbReference>
<keyword evidence="9" id="KW-1185">Reference proteome</keyword>
<dbReference type="InterPro" id="IPR013783">
    <property type="entry name" value="Ig-like_fold"/>
</dbReference>
<protein>
    <recommendedName>
        <fullName evidence="7">Ig-like domain-containing protein</fullName>
    </recommendedName>
</protein>
<keyword evidence="3" id="KW-0675">Receptor</keyword>
<dbReference type="SMART" id="SM00406">
    <property type="entry name" value="IGv"/>
    <property type="match status" value="3"/>
</dbReference>
<keyword evidence="5" id="KW-1279">T cell receptor</keyword>
<dbReference type="EMBL" id="JAPFRF010000012">
    <property type="protein sequence ID" value="KAJ7313093.1"/>
    <property type="molecule type" value="Genomic_DNA"/>
</dbReference>
<dbReference type="InterPro" id="IPR036179">
    <property type="entry name" value="Ig-like_dom_sf"/>
</dbReference>
<dbReference type="InterPro" id="IPR007110">
    <property type="entry name" value="Ig-like_dom"/>
</dbReference>
<sequence length="380" mass="42961">MGSLMRGTVTLLLVFSTVREGESIQLNCSYTGTVYSLQWYKQYPDGSPQFISLLTTTTFKSWERFRMDLDTKDKVTTLLLNMTLLKDSATYFCAMEPQCCKKAAGPDTKMCTGPTSFLPQTQQRAETAMGLWIICVPVLVILQGIRGQDNVEQEPMQVANEGEMATITCQYTTTNFYSLHWYRQYPGESPLFLLQLVVEKPKEKDNFHADLDKQKKLSRLSIQNVQPRDAATYFCAVVAQCASINPDLFWYRQWTGRGPQRILHAFNNPSQGNFFVDRKFSTVLSLENKTVPLTIQDVSLQDEAVYYCALTPTVSLPRSCTPSKSDTGFLRPTEGEALQLILTEVSAGKKRKATDTGMTSDTMWKKYYQAKQTSIEKPTA</sequence>
<dbReference type="Pfam" id="PF07686">
    <property type="entry name" value="V-set"/>
    <property type="match status" value="3"/>
</dbReference>
<dbReference type="AlphaFoldDB" id="A0A9Q1AUZ5"/>
<evidence type="ECO:0000313" key="9">
    <source>
        <dbReference type="Proteomes" id="UP001142489"/>
    </source>
</evidence>
<evidence type="ECO:0000256" key="4">
    <source>
        <dbReference type="ARBA" id="ARBA00023319"/>
    </source>
</evidence>
<evidence type="ECO:0000259" key="7">
    <source>
        <dbReference type="PROSITE" id="PS50835"/>
    </source>
</evidence>
<evidence type="ECO:0000256" key="5">
    <source>
        <dbReference type="ARBA" id="ARBA00043266"/>
    </source>
</evidence>
<dbReference type="Gene3D" id="2.60.40.10">
    <property type="entry name" value="Immunoglobulins"/>
    <property type="match status" value="3"/>
</dbReference>
<dbReference type="PANTHER" id="PTHR19367:SF18">
    <property type="entry name" value="T CELL RECEPTOR ALPHA VARIABLE 16"/>
    <property type="match status" value="1"/>
</dbReference>
<dbReference type="SUPFAM" id="SSF48726">
    <property type="entry name" value="Immunoglobulin"/>
    <property type="match status" value="3"/>
</dbReference>
<dbReference type="InterPro" id="IPR051287">
    <property type="entry name" value="TCR_variable_region"/>
</dbReference>
<dbReference type="InterPro" id="IPR003599">
    <property type="entry name" value="Ig_sub"/>
</dbReference>
<feature type="domain" description="Ig-like" evidence="7">
    <location>
        <begin position="137"/>
        <end position="245"/>
    </location>
</feature>
<keyword evidence="2" id="KW-1064">Adaptive immunity</keyword>
<gene>
    <name evidence="8" type="ORF">JRQ81_004362</name>
</gene>
<evidence type="ECO:0000313" key="8">
    <source>
        <dbReference type="EMBL" id="KAJ7313093.1"/>
    </source>
</evidence>
<proteinExistence type="predicted"/>
<accession>A0A9Q1AUZ5</accession>
<feature type="chain" id="PRO_5040382505" description="Ig-like domain-containing protein" evidence="6">
    <location>
        <begin position="24"/>
        <end position="380"/>
    </location>
</feature>
<dbReference type="GO" id="GO:0042101">
    <property type="term" value="C:T cell receptor complex"/>
    <property type="evidence" value="ECO:0007669"/>
    <property type="project" value="UniProtKB-KW"/>
</dbReference>
<reference evidence="8" key="1">
    <citation type="journal article" date="2023" name="DNA Res.">
        <title>Chromosome-level genome assembly of Phrynocephalus forsythii using third-generation DNA sequencing and Hi-C analysis.</title>
        <authorList>
            <person name="Qi Y."/>
            <person name="Zhao W."/>
            <person name="Zhao Y."/>
            <person name="Niu C."/>
            <person name="Cao S."/>
            <person name="Zhang Y."/>
        </authorList>
    </citation>
    <scope>NUCLEOTIDE SEQUENCE</scope>
    <source>
        <tissue evidence="8">Muscle</tissue>
    </source>
</reference>
<evidence type="ECO:0000256" key="6">
    <source>
        <dbReference type="SAM" id="SignalP"/>
    </source>
</evidence>
<keyword evidence="5" id="KW-0391">Immunity</keyword>
<dbReference type="SMART" id="SM00409">
    <property type="entry name" value="IG"/>
    <property type="match status" value="2"/>
</dbReference>
<keyword evidence="1 6" id="KW-0732">Signal</keyword>
<organism evidence="8 9">
    <name type="scientific">Phrynocephalus forsythii</name>
    <dbReference type="NCBI Taxonomy" id="171643"/>
    <lineage>
        <taxon>Eukaryota</taxon>
        <taxon>Metazoa</taxon>
        <taxon>Chordata</taxon>
        <taxon>Craniata</taxon>
        <taxon>Vertebrata</taxon>
        <taxon>Euteleostomi</taxon>
        <taxon>Lepidosauria</taxon>
        <taxon>Squamata</taxon>
        <taxon>Bifurcata</taxon>
        <taxon>Unidentata</taxon>
        <taxon>Episquamata</taxon>
        <taxon>Toxicofera</taxon>
        <taxon>Iguania</taxon>
        <taxon>Acrodonta</taxon>
        <taxon>Agamidae</taxon>
        <taxon>Agaminae</taxon>
        <taxon>Phrynocephalus</taxon>
    </lineage>
</organism>
<evidence type="ECO:0000256" key="2">
    <source>
        <dbReference type="ARBA" id="ARBA00023130"/>
    </source>
</evidence>
<keyword evidence="4" id="KW-0393">Immunoglobulin domain</keyword>
<dbReference type="OrthoDB" id="9360647at2759"/>
<evidence type="ECO:0000256" key="1">
    <source>
        <dbReference type="ARBA" id="ARBA00022729"/>
    </source>
</evidence>
<dbReference type="GO" id="GO:0002250">
    <property type="term" value="P:adaptive immune response"/>
    <property type="evidence" value="ECO:0007669"/>
    <property type="project" value="UniProtKB-KW"/>
</dbReference>
<feature type="domain" description="Ig-like" evidence="7">
    <location>
        <begin position="7"/>
        <end position="93"/>
    </location>
</feature>
<dbReference type="InterPro" id="IPR013106">
    <property type="entry name" value="Ig_V-set"/>
</dbReference>
<dbReference type="Proteomes" id="UP001142489">
    <property type="component" value="Unassembled WGS sequence"/>
</dbReference>
<name>A0A9Q1AUZ5_9SAUR</name>
<dbReference type="CDD" id="cd00099">
    <property type="entry name" value="IgV"/>
    <property type="match status" value="1"/>
</dbReference>
<comment type="caution">
    <text evidence="8">The sequence shown here is derived from an EMBL/GenBank/DDBJ whole genome shotgun (WGS) entry which is preliminary data.</text>
</comment>